<feature type="region of interest" description="Disordered" evidence="11">
    <location>
        <begin position="3293"/>
        <end position="3439"/>
    </location>
</feature>
<feature type="compositionally biased region" description="Low complexity" evidence="11">
    <location>
        <begin position="3522"/>
        <end position="3535"/>
    </location>
</feature>
<feature type="region of interest" description="Disordered" evidence="11">
    <location>
        <begin position="3702"/>
        <end position="3738"/>
    </location>
</feature>
<feature type="compositionally biased region" description="Low complexity" evidence="11">
    <location>
        <begin position="1772"/>
        <end position="1842"/>
    </location>
</feature>
<evidence type="ECO:0000256" key="9">
    <source>
        <dbReference type="ARBA" id="ARBA00048679"/>
    </source>
</evidence>
<feature type="compositionally biased region" description="Pro residues" evidence="11">
    <location>
        <begin position="2871"/>
        <end position="2885"/>
    </location>
</feature>
<feature type="compositionally biased region" description="Polar residues" evidence="11">
    <location>
        <begin position="39"/>
        <end position="50"/>
    </location>
</feature>
<feature type="compositionally biased region" description="Low complexity" evidence="11">
    <location>
        <begin position="1374"/>
        <end position="1430"/>
    </location>
</feature>
<feature type="region of interest" description="Disordered" evidence="11">
    <location>
        <begin position="3015"/>
        <end position="3034"/>
    </location>
</feature>
<feature type="compositionally biased region" description="Low complexity" evidence="11">
    <location>
        <begin position="3186"/>
        <end position="3203"/>
    </location>
</feature>
<dbReference type="InterPro" id="IPR024678">
    <property type="entry name" value="Kinase_OSR1/WNK_CCT"/>
</dbReference>
<evidence type="ECO:0000313" key="13">
    <source>
        <dbReference type="Proteomes" id="UP001652741"/>
    </source>
</evidence>
<dbReference type="PROSITE" id="PS00108">
    <property type="entry name" value="PROTEIN_KINASE_ST"/>
    <property type="match status" value="1"/>
</dbReference>
<evidence type="ECO:0000256" key="1">
    <source>
        <dbReference type="ARBA" id="ARBA00001946"/>
    </source>
</evidence>
<evidence type="ECO:0000259" key="12">
    <source>
        <dbReference type="PROSITE" id="PS50011"/>
    </source>
</evidence>
<feature type="compositionally biased region" description="Basic and acidic residues" evidence="11">
    <location>
        <begin position="3551"/>
        <end position="3569"/>
    </location>
</feature>
<dbReference type="PROSITE" id="PS50011">
    <property type="entry name" value="PROTEIN_KINASE_DOM"/>
    <property type="match status" value="1"/>
</dbReference>
<feature type="compositionally biased region" description="Polar residues" evidence="11">
    <location>
        <begin position="645"/>
        <end position="657"/>
    </location>
</feature>
<feature type="region of interest" description="Disordered" evidence="11">
    <location>
        <begin position="2424"/>
        <end position="2458"/>
    </location>
</feature>
<dbReference type="Gene3D" id="3.10.20.90">
    <property type="entry name" value="Phosphatidylinositol 3-kinase Catalytic Subunit, Chain A, domain 1"/>
    <property type="match status" value="2"/>
</dbReference>
<evidence type="ECO:0000256" key="8">
    <source>
        <dbReference type="ARBA" id="ARBA00047899"/>
    </source>
</evidence>
<protein>
    <recommendedName>
        <fullName evidence="2">non-specific serine/threonine protein kinase</fullName>
        <ecNumber evidence="2">2.7.11.1</ecNumber>
    </recommendedName>
</protein>
<feature type="compositionally biased region" description="Basic and acidic residues" evidence="11">
    <location>
        <begin position="73"/>
        <end position="88"/>
    </location>
</feature>
<organism evidence="13 14">
    <name type="scientific">Salmo salar</name>
    <name type="common">Atlantic salmon</name>
    <dbReference type="NCBI Taxonomy" id="8030"/>
    <lineage>
        <taxon>Eukaryota</taxon>
        <taxon>Metazoa</taxon>
        <taxon>Chordata</taxon>
        <taxon>Craniata</taxon>
        <taxon>Vertebrata</taxon>
        <taxon>Euteleostomi</taxon>
        <taxon>Actinopterygii</taxon>
        <taxon>Neopterygii</taxon>
        <taxon>Teleostei</taxon>
        <taxon>Protacanthopterygii</taxon>
        <taxon>Salmoniformes</taxon>
        <taxon>Salmonidae</taxon>
        <taxon>Salmoninae</taxon>
        <taxon>Salmo</taxon>
    </lineage>
</organism>
<dbReference type="InterPro" id="IPR056865">
    <property type="entry name" value="CCTL2_WNK"/>
</dbReference>
<feature type="compositionally biased region" description="Basic and acidic residues" evidence="11">
    <location>
        <begin position="3383"/>
        <end position="3401"/>
    </location>
</feature>
<feature type="region of interest" description="Disordered" evidence="11">
    <location>
        <begin position="577"/>
        <end position="605"/>
    </location>
</feature>
<dbReference type="Proteomes" id="UP001652741">
    <property type="component" value="Chromosome ssa15"/>
</dbReference>
<feature type="region of interest" description="Disordered" evidence="11">
    <location>
        <begin position="1763"/>
        <end position="1842"/>
    </location>
</feature>
<feature type="region of interest" description="Disordered" evidence="11">
    <location>
        <begin position="1374"/>
        <end position="1439"/>
    </location>
</feature>
<proteinExistence type="predicted"/>
<feature type="region of interest" description="Disordered" evidence="11">
    <location>
        <begin position="640"/>
        <end position="663"/>
    </location>
</feature>
<feature type="compositionally biased region" description="Polar residues" evidence="11">
    <location>
        <begin position="3024"/>
        <end position="3034"/>
    </location>
</feature>
<feature type="compositionally biased region" description="Basic and acidic residues" evidence="11">
    <location>
        <begin position="51"/>
        <end position="63"/>
    </location>
</feature>
<feature type="region of interest" description="Disordered" evidence="11">
    <location>
        <begin position="3112"/>
        <end position="3257"/>
    </location>
</feature>
<reference evidence="14" key="1">
    <citation type="submission" date="2025-08" db="UniProtKB">
        <authorList>
            <consortium name="RefSeq"/>
        </authorList>
    </citation>
    <scope>IDENTIFICATION</scope>
</reference>
<dbReference type="InterPro" id="IPR050588">
    <property type="entry name" value="WNK_Ser-Thr_kinase"/>
</dbReference>
<evidence type="ECO:0000256" key="5">
    <source>
        <dbReference type="ARBA" id="ARBA00022741"/>
    </source>
</evidence>
<evidence type="ECO:0000313" key="14">
    <source>
        <dbReference type="RefSeq" id="XP_045552065.1"/>
    </source>
</evidence>
<evidence type="ECO:0000256" key="3">
    <source>
        <dbReference type="ARBA" id="ARBA00022527"/>
    </source>
</evidence>
<dbReference type="Pfam" id="PF00069">
    <property type="entry name" value="Pkinase"/>
    <property type="match status" value="1"/>
</dbReference>
<dbReference type="RefSeq" id="XP_045552065.1">
    <property type="nucleotide sequence ID" value="XM_045696109.1"/>
</dbReference>
<keyword evidence="4" id="KW-0808">Transferase</keyword>
<feature type="region of interest" description="Disordered" evidence="11">
    <location>
        <begin position="2059"/>
        <end position="2206"/>
    </location>
</feature>
<keyword evidence="10" id="KW-0175">Coiled coil</keyword>
<comment type="cofactor">
    <cofactor evidence="1">
        <name>Mg(2+)</name>
        <dbReference type="ChEBI" id="CHEBI:18420"/>
    </cofactor>
</comment>
<feature type="compositionally biased region" description="Low complexity" evidence="11">
    <location>
        <begin position="2809"/>
        <end position="2870"/>
    </location>
</feature>
<dbReference type="CDD" id="cd14031">
    <property type="entry name" value="STKc_WNK3"/>
    <property type="match status" value="1"/>
</dbReference>
<feature type="compositionally biased region" description="Low complexity" evidence="11">
    <location>
        <begin position="1728"/>
        <end position="1743"/>
    </location>
</feature>
<accession>A0ABM3CZS9</accession>
<feature type="compositionally biased region" description="Low complexity" evidence="11">
    <location>
        <begin position="2114"/>
        <end position="2132"/>
    </location>
</feature>
<comment type="catalytic activity">
    <reaction evidence="9">
        <text>L-seryl-[protein] + ATP = O-phospho-L-seryl-[protein] + ADP + H(+)</text>
        <dbReference type="Rhea" id="RHEA:17989"/>
        <dbReference type="Rhea" id="RHEA-COMP:9863"/>
        <dbReference type="Rhea" id="RHEA-COMP:11604"/>
        <dbReference type="ChEBI" id="CHEBI:15378"/>
        <dbReference type="ChEBI" id="CHEBI:29999"/>
        <dbReference type="ChEBI" id="CHEBI:30616"/>
        <dbReference type="ChEBI" id="CHEBI:83421"/>
        <dbReference type="ChEBI" id="CHEBI:456216"/>
        <dbReference type="EC" id="2.7.11.1"/>
    </reaction>
</comment>
<dbReference type="EC" id="2.7.11.1" evidence="2"/>
<feature type="compositionally biased region" description="Low complexity" evidence="11">
    <location>
        <begin position="3130"/>
        <end position="3164"/>
    </location>
</feature>
<feature type="region of interest" description="Disordered" evidence="11">
    <location>
        <begin position="1710"/>
        <end position="1743"/>
    </location>
</feature>
<feature type="region of interest" description="Disordered" evidence="11">
    <location>
        <begin position="1070"/>
        <end position="1221"/>
    </location>
</feature>
<dbReference type="PANTHER" id="PTHR13902">
    <property type="entry name" value="SERINE/THREONINE-PROTEIN KINASE WNK WITH NO LYSINE -RELATED"/>
    <property type="match status" value="1"/>
</dbReference>
<feature type="compositionally biased region" description="Polar residues" evidence="11">
    <location>
        <begin position="182"/>
        <end position="201"/>
    </location>
</feature>
<feature type="compositionally biased region" description="Low complexity" evidence="11">
    <location>
        <begin position="3702"/>
        <end position="3721"/>
    </location>
</feature>
<dbReference type="SMART" id="SM00220">
    <property type="entry name" value="S_TKc"/>
    <property type="match status" value="1"/>
</dbReference>
<keyword evidence="6" id="KW-0418">Kinase</keyword>
<dbReference type="SUPFAM" id="SSF56112">
    <property type="entry name" value="Protein kinase-like (PK-like)"/>
    <property type="match status" value="1"/>
</dbReference>
<feature type="compositionally biased region" description="Low complexity" evidence="11">
    <location>
        <begin position="3652"/>
        <end position="3680"/>
    </location>
</feature>
<feature type="compositionally biased region" description="Basic and acidic residues" evidence="11">
    <location>
        <begin position="14"/>
        <end position="23"/>
    </location>
</feature>
<dbReference type="Pfam" id="PF12202">
    <property type="entry name" value="OSR1_C"/>
    <property type="match status" value="1"/>
</dbReference>
<dbReference type="Pfam" id="PF24889">
    <property type="entry name" value="CCTL2_WNK"/>
    <property type="match status" value="1"/>
</dbReference>
<dbReference type="Gene3D" id="3.30.200.20">
    <property type="entry name" value="Phosphorylase Kinase, domain 1"/>
    <property type="match status" value="1"/>
</dbReference>
<feature type="coiled-coil region" evidence="10">
    <location>
        <begin position="2667"/>
        <end position="2734"/>
    </location>
</feature>
<comment type="catalytic activity">
    <reaction evidence="8">
        <text>L-threonyl-[protein] + ATP = O-phospho-L-threonyl-[protein] + ADP + H(+)</text>
        <dbReference type="Rhea" id="RHEA:46608"/>
        <dbReference type="Rhea" id="RHEA-COMP:11060"/>
        <dbReference type="Rhea" id="RHEA-COMP:11605"/>
        <dbReference type="ChEBI" id="CHEBI:15378"/>
        <dbReference type="ChEBI" id="CHEBI:30013"/>
        <dbReference type="ChEBI" id="CHEBI:30616"/>
        <dbReference type="ChEBI" id="CHEBI:61977"/>
        <dbReference type="ChEBI" id="CHEBI:456216"/>
        <dbReference type="EC" id="2.7.11.1"/>
    </reaction>
</comment>
<keyword evidence="7" id="KW-0067">ATP-binding</keyword>
<feature type="region of interest" description="Disordered" evidence="11">
    <location>
        <begin position="3040"/>
        <end position="3067"/>
    </location>
</feature>
<dbReference type="InterPro" id="IPR008271">
    <property type="entry name" value="Ser/Thr_kinase_AS"/>
</dbReference>
<feature type="compositionally biased region" description="Low complexity" evidence="11">
    <location>
        <begin position="2148"/>
        <end position="2171"/>
    </location>
</feature>
<feature type="compositionally biased region" description="Polar residues" evidence="11">
    <location>
        <begin position="2070"/>
        <end position="2086"/>
    </location>
</feature>
<feature type="region of interest" description="Disordered" evidence="11">
    <location>
        <begin position="3798"/>
        <end position="3818"/>
    </location>
</feature>
<keyword evidence="3" id="KW-0723">Serine/threonine-protein kinase</keyword>
<feature type="region of interest" description="Disordered" evidence="11">
    <location>
        <begin position="1"/>
        <end position="120"/>
    </location>
</feature>
<keyword evidence="13" id="KW-1185">Reference proteome</keyword>
<feature type="region of interest" description="Disordered" evidence="11">
    <location>
        <begin position="3471"/>
        <end position="3569"/>
    </location>
</feature>
<evidence type="ECO:0000256" key="10">
    <source>
        <dbReference type="SAM" id="Coils"/>
    </source>
</evidence>
<dbReference type="InterPro" id="IPR000719">
    <property type="entry name" value="Prot_kinase_dom"/>
</dbReference>
<evidence type="ECO:0000256" key="7">
    <source>
        <dbReference type="ARBA" id="ARBA00022840"/>
    </source>
</evidence>
<feature type="region of interest" description="Disordered" evidence="11">
    <location>
        <begin position="3608"/>
        <end position="3680"/>
    </location>
</feature>
<dbReference type="Gene3D" id="1.10.510.10">
    <property type="entry name" value="Transferase(Phosphotransferase) domain 1"/>
    <property type="match status" value="1"/>
</dbReference>
<keyword evidence="5" id="KW-0547">Nucleotide-binding</keyword>
<dbReference type="GeneID" id="106572720"/>
<evidence type="ECO:0000256" key="4">
    <source>
        <dbReference type="ARBA" id="ARBA00022679"/>
    </source>
</evidence>
<sequence length="3818" mass="416173">MATDPGEPTGTEDSSDKPDGAREEETEQEQEDGRRERTQSTPSDFPSSQAQERRAAEGRDTGEGPRGGGSRGGRGEMEDRDVKEEEIPPFRPMSLSTPSSPAATVVASGSRGHGPRLRSEKRFFRKSVEICEEEDEVAANPPEVSHSAPHLDSVFTLIGAQAPTAASASAALGHDTAHHDPSSPSTTQDPGAKDTPSSAPAQTWKERDREQEEEAEMKAVATSPGGRFLKFDIELGRGAFKTVYKGLDTETWVEVAWCELQDRKLTKAEQQRFKEEAEMLKGLQHPNIVRFYDSWESVLRGKKCIVLVTELMTSGTLKTYLKRFKVMKPKVLRSWCRQILKGLQFLHTRTPPIIHRDLKCDNIFITGPTGSVKIGDLGLATLMRTSFAKSVIGTPEFMAPEMYEEHYDESVDVYAFGMCMLEMATSEYPYSECQNAAQIYRKVTSGIKPASFDKVNDPEIKEIIECCIRQDKNQRLSIRDLLTHAFFGEDTGVRVELAEEDMGYQECLALRIWVEDPKKLKGKHKDNEAIEFSYDLENDSAEEVALEMVKSGFFHESDAKVVGKSIRDRVTLIKKSRERRQQQLLQQQQGFDERRDSTLTSSYTSSYPSCTFSLGPGVAGLTGRGGGGGWQGEAEEIPEVDQHMRQQQQIHSGNPLSLPTGEESIVSASCESNANGQSQAYPQQRESYVLSQSNLPAAASEILAHTQIFPISQSRGVPNVLIGQSSGISGMSIGQSGGGAPDGQQTYVQPVAMPTQVSPGVPQQYSQSYHSDGSQIAHMAPSLSYAPPASPQAQLNILPAPMLAGDPTGRVGAMVPLPQQAQANVTPNVIQMTPQPLTQQALPDMIPQQQTIVQQQQQQILMEQQQQQQMEAQQAALLQHHQQHHQQQTSGIPQNQAVLIQQQMEQQQTSGIPQNQAILIQQQMEQQQTSGIPQNQAILIQQQMEQQQTSGIPQNQAVLIQQQMEQQQTSGIPQNQAVLIQQQMEQQQTSGIPQNQAVLIQQQMEQQQTSGIPQNQAVLIQQQMEQQQQQQQQQQTIATQQQQTTEPQQQVYVQQALVQQQQALQHQQSMEQQQQHQQSVEQQQHQALLHQQSMEQQQHQALQHQQSMDQQQHQALQHQQSMEQQQHQALQHQQSMEQQQHQALQHQQSMDQQQHQALQHQQSMEQQQHQALQHQQSMEQQQHQALQHQQSMEQQQHQALQHQQSMEQQQHQALQHQQSMEQQQQQQQALSLQQQKLDQTQAYAQPPQIDVQQQQQLQQQQQQQILLLHQQHQIEHQQQQQAMLLEQQQQVYIQQQLEQQQQQALLQQQQQAQLQQHQLEQQQALLQQQIFEQQQQQALLQQQQQEQQQQQALKQQQQQAQLQQHQLEQQQALLQQQQTTTTTTTGGSPSEPDTTTTNGFTTAATTTASCAETTHPTTTTGGRQSSSQPTAPAGCAQATVGTTASHATTATASTATSDFTEAAIGATTAASSVTTTDCHTSLTQQQLTEQQQVVLILQQQQQQQQPILLEQQQEAFAQQHQQHHQSSVIEPQPQIPLIAPAIPAAEVTQAIQVQAQMAAQGQEVIPVAIQLQISSKALPAVVQAHAQVLAQIQARNEAHPQSQGNVSVPVLQAQPQPPHQAQPQPPHQAQPQMIEVQIPSHMVAPIQTPSPPIPIQPQVPLVQAPHQMPALIQAQAPGQSVIQQTPQPLHPTQALTQTQIPEVLETQMMPPKQQSTALVQPQPPVSIPPMQSQVQPQPQHQSLVQPSVQLPEVVQPQLQHQAGLLAPQDTNTTTTTTADTDGSTTGDHSTSTTTTTTTADTDGSTTGDHSTSTTTTTTTADTDGSTTGDHSTSTTQQQQQQQQILMDQQQEITQQVPQQQQQILMDQQQGITQRVTQQQQQILMDQQQSMLQNQQMMLSPGSVDVGTVPAAPAAKVIDPTTLVSASSQHIQQQTGQAPAPAPIQLALQSLPPQQQQVSIPPLNPSQLASPLPQIPPHLLPQQPTVNPAQIAAPSNVPQLGTQTRALPLYSPVGAGGPPPSPQHQAQLTQLLPAHTHTQTAMQALANTHTQTLAQTKVHTETQLAEAASVAATTEQQHPPNHPQATSLPLPHMSPCPTHTASHPHPASLPPLHPATPGTETQPTPPESQLTLPGLADGPLGPTSPPPVAAAASQPLDSNAPSLLPPTSTSLPDCDPALLSIAQESPKSSGTERHSTSGSVPANGDGDLQMLANEKLERVKSQRRLSYRGPEKGSHAFQLTMIQVSGSGDNMVECQLETHSNKMVTFKFDTEGDAPEDIADYMVEEDFVRESEKETFVEELRSIVKRTQEILLTHQQTGSMEQLHVSTPTGTAMDGAPQSSPVGRWRFFINQTIRHRDSTSNQGGASTPPPLSTGEVRVPQSTDTDREWDGGSQRSDSSFAEMVSSPPICPTSTLCALASASSPPASTCVSTVSTPASMSAPPATAAPTPDTTASAASDRSVSDLASTSAAVASVLHPVPAASAGLDLQASIHQTSSTTTATSSIPTHVPNTATNLPVPAMVAASATIAPSTTGCLTEALTCSMASQDQGPSLGDVVMMAAPGQCVSGGGHSSTGSINPPVAVATAVASPPASHAGLEQQQNTLPQIQCMSAQPQAVPQIQCMAAQPQALPQIQCTSAQPQALPQIQCKAAQPQALPQIQCMAAQPQALPQAQVQLQQQLQTMQQQQQQQQNLQAVQLQQVQQQQQVYQEQIQLQQQQQQQALQKSIEQLQMLQQQQLQPQQQHQQQQQQQQSQLHLQPQLSQTKPLQKQCMSLQPQTEMLPLALQQQIQQLPVQMQNTQCNTQLHMQQPQLHQLPPQQQHQLPPQQQQQPQLHQLPPQQQPQLHQQQQQQPHQLPPQQQLHQLPPQQQQPHQLPPQQQPHQLPPQQQPQLHQLPPQQQQQAAIDLQQQQQLGLEQALDIQQQQEMLQQQQSFMAGTAIQGDVLQQQPTLLAQSVNQQYVQQQPVQLLNMALVKQQQQEVNPQQKHQVPQQEQPSFQQSEWELSTWEAIVTEDKVSHSAPLHHSSDSTLPLNINTTSDAPLHPLSLTLTPSPVQPSSVAESDSEGPPKIEFVDNRIKTLDEKLRNLLYQEYSSGAAVTGGAAVVSTAGPTAVSAASTSAGGVKSSEPPSLHPSSFPTPASSSSDTSPHSSSSTTSSTTSRSSSTSPDLERGRGVGEEAPPTDPVEQQPAPSLSSASPPSSPLALPHGHSAGPPPIPGEPTVLAAPSHSDTSTPGEVTTWPPNLHPIPLGHGPPQHNAGGGYFGLNLTCPSIRNPVSKKSWTRKFKSWACKLRHSASLFKKPRVKQDGHSRGSQAVREGASSNPTHSLKGRFRVTAVPQLPEASPPKEAGSSIGSSHRKVGRFSVTQTEAQKEEKELTDSSPVSPDLERERRRTRGKEGEEGKKNPALSHPPRGHGHGHSPLGSSDDEESEMGDEDLRKELHKLREKHIKEVVSLQAQQNTELQQLYKQLRSLKDHRPTLPLPRTPTLPSGAAALSPRRPGPAKAKLRPRTHSHIDNNGVTGHPGIQQSSSFSGGEQSRLPPYCNPEHTSLLTTKRDHSPPSQDARKSTFTDDLHRLVDDWTKETVGPTHPKPSLNQIKQIQQVQELRGWPQPTEVAPPGWFPVAPLNPQASPAPAQYTAGGSLSQWSGVGGPPGSQQQQTHMPQVPQLQQSLHLQQAQPPHPLQIQQSPLCLQQQPLIQTPLLSQSPAPVQPQTGQQQIPKQPNVGVGASPQNQNQPPLPSQIPQMAPSSQLALAQPGCLIPGSSTTTVVGTIDTGPAAAATGGPGGTFCSSSCCSAAAQPSSAKLHPTPPTSTLPLGQQ</sequence>
<feature type="region of interest" description="Disordered" evidence="11">
    <location>
        <begin position="166"/>
        <end position="221"/>
    </location>
</feature>
<feature type="region of interest" description="Disordered" evidence="11">
    <location>
        <begin position="2353"/>
        <end position="2403"/>
    </location>
</feature>
<name>A0ABM3CZS9_SALSA</name>
<evidence type="ECO:0000256" key="6">
    <source>
        <dbReference type="ARBA" id="ARBA00022777"/>
    </source>
</evidence>
<evidence type="ECO:0000256" key="2">
    <source>
        <dbReference type="ARBA" id="ARBA00012513"/>
    </source>
</evidence>
<feature type="domain" description="Protein kinase" evidence="12">
    <location>
        <begin position="229"/>
        <end position="487"/>
    </location>
</feature>
<gene>
    <name evidence="14" type="primary">LOC106572720</name>
</gene>
<feature type="compositionally biased region" description="Low complexity" evidence="11">
    <location>
        <begin position="2886"/>
        <end position="2903"/>
    </location>
</feature>
<evidence type="ECO:0000256" key="11">
    <source>
        <dbReference type="SAM" id="MobiDB-lite"/>
    </source>
</evidence>
<feature type="compositionally biased region" description="Acidic residues" evidence="11">
    <location>
        <begin position="3422"/>
        <end position="3431"/>
    </location>
</feature>
<feature type="compositionally biased region" description="Low complexity" evidence="11">
    <location>
        <begin position="3040"/>
        <end position="3056"/>
    </location>
</feature>
<dbReference type="InterPro" id="IPR011009">
    <property type="entry name" value="Kinase-like_dom_sf"/>
</dbReference>
<feature type="region of interest" description="Disordered" evidence="11">
    <location>
        <begin position="2809"/>
        <end position="2903"/>
    </location>
</feature>